<evidence type="ECO:0000313" key="7">
    <source>
        <dbReference type="EMBL" id="TLX44987.1"/>
    </source>
</evidence>
<dbReference type="Pfam" id="PF03741">
    <property type="entry name" value="TerC"/>
    <property type="match status" value="1"/>
</dbReference>
<dbReference type="GO" id="GO:0016020">
    <property type="term" value="C:membrane"/>
    <property type="evidence" value="ECO:0007669"/>
    <property type="project" value="UniProtKB-SubCell"/>
</dbReference>
<dbReference type="EMBL" id="VAUP01000002">
    <property type="protein sequence ID" value="TLX44987.1"/>
    <property type="molecule type" value="Genomic_DNA"/>
</dbReference>
<name>A0A6C1KMF1_XANAU</name>
<evidence type="ECO:0000256" key="2">
    <source>
        <dbReference type="ARBA" id="ARBA00007511"/>
    </source>
</evidence>
<feature type="transmembrane region" description="Helical" evidence="6">
    <location>
        <begin position="218"/>
        <end position="236"/>
    </location>
</feature>
<dbReference type="PANTHER" id="PTHR30238:SF4">
    <property type="entry name" value="SLL1022 PROTEIN"/>
    <property type="match status" value="1"/>
</dbReference>
<reference evidence="7 8" key="1">
    <citation type="submission" date="2019-05" db="EMBL/GenBank/DDBJ databases">
        <authorList>
            <person name="Zhou X."/>
        </authorList>
    </citation>
    <scope>NUCLEOTIDE SEQUENCE [LARGE SCALE GENOMIC DNA]</scope>
    <source>
        <strain evidence="7 8">DSM 432</strain>
    </source>
</reference>
<dbReference type="Proteomes" id="UP000305131">
    <property type="component" value="Unassembled WGS sequence"/>
</dbReference>
<organism evidence="7 8">
    <name type="scientific">Xanthobacter autotrophicus</name>
    <dbReference type="NCBI Taxonomy" id="280"/>
    <lineage>
        <taxon>Bacteria</taxon>
        <taxon>Pseudomonadati</taxon>
        <taxon>Pseudomonadota</taxon>
        <taxon>Alphaproteobacteria</taxon>
        <taxon>Hyphomicrobiales</taxon>
        <taxon>Xanthobacteraceae</taxon>
        <taxon>Xanthobacter</taxon>
    </lineage>
</organism>
<accession>A0A6C1KMF1</accession>
<evidence type="ECO:0000256" key="4">
    <source>
        <dbReference type="ARBA" id="ARBA00022989"/>
    </source>
</evidence>
<dbReference type="PANTHER" id="PTHR30238">
    <property type="entry name" value="MEMBRANE BOUND PREDICTED REDOX MODULATOR"/>
    <property type="match status" value="1"/>
</dbReference>
<feature type="transmembrane region" description="Helical" evidence="6">
    <location>
        <begin position="159"/>
        <end position="185"/>
    </location>
</feature>
<comment type="caution">
    <text evidence="7">The sequence shown here is derived from an EMBL/GenBank/DDBJ whole genome shotgun (WGS) entry which is preliminary data.</text>
</comment>
<sequence>MLDWITSPEAWAALVTLTAMEIILGIDNVVFISLVVQKLPPAQALRARQVGLSAALILRIALLFALTWLIGLQQTLFSAFGHDFSWRDIILMAGGAFLIAKATQEMHGALEGEDEPEADDGPGAYAQRAFMAVVVQVILLDLVFSVDSILTAIGMAEHLAIMVLAVIIAVSIMFAASGPLSAFIAAHPTTKMLALAFLVLIGFTLVADGFGAHIPKGYIYAAMAFSVMVEMLNVAASGRRRRRIAARHAEEQQ</sequence>
<keyword evidence="4 6" id="KW-1133">Transmembrane helix</keyword>
<dbReference type="OrthoDB" id="9805314at2"/>
<dbReference type="RefSeq" id="WP_138397613.1">
    <property type="nucleotide sequence ID" value="NZ_JBAFVI010000004.1"/>
</dbReference>
<evidence type="ECO:0000313" key="8">
    <source>
        <dbReference type="Proteomes" id="UP000305131"/>
    </source>
</evidence>
<feature type="transmembrane region" description="Helical" evidence="6">
    <location>
        <begin position="129"/>
        <end position="153"/>
    </location>
</feature>
<keyword evidence="5 6" id="KW-0472">Membrane</keyword>
<evidence type="ECO:0000256" key="5">
    <source>
        <dbReference type="ARBA" id="ARBA00023136"/>
    </source>
</evidence>
<feature type="transmembrane region" description="Helical" evidence="6">
    <location>
        <begin position="49"/>
        <end position="72"/>
    </location>
</feature>
<feature type="transmembrane region" description="Helical" evidence="6">
    <location>
        <begin position="192"/>
        <end position="212"/>
    </location>
</feature>
<gene>
    <name evidence="7" type="ORF">FBQ73_00725</name>
</gene>
<feature type="transmembrane region" description="Helical" evidence="6">
    <location>
        <begin position="12"/>
        <end position="37"/>
    </location>
</feature>
<dbReference type="GeneID" id="95771987"/>
<comment type="subcellular location">
    <subcellularLocation>
        <location evidence="1">Membrane</location>
        <topology evidence="1">Multi-pass membrane protein</topology>
    </subcellularLocation>
</comment>
<evidence type="ECO:0000256" key="3">
    <source>
        <dbReference type="ARBA" id="ARBA00022692"/>
    </source>
</evidence>
<proteinExistence type="inferred from homology"/>
<evidence type="ECO:0000256" key="6">
    <source>
        <dbReference type="SAM" id="Phobius"/>
    </source>
</evidence>
<dbReference type="InterPro" id="IPR005496">
    <property type="entry name" value="Integral_membrane_TerC"/>
</dbReference>
<keyword evidence="3 6" id="KW-0812">Transmembrane</keyword>
<dbReference type="AlphaFoldDB" id="A0A6C1KMF1"/>
<comment type="similarity">
    <text evidence="2">Belongs to the TerC family.</text>
</comment>
<evidence type="ECO:0000256" key="1">
    <source>
        <dbReference type="ARBA" id="ARBA00004141"/>
    </source>
</evidence>
<protein>
    <submittedName>
        <fullName evidence="7">TerC family protein</fullName>
    </submittedName>
</protein>